<reference evidence="2 3" key="1">
    <citation type="submission" date="2024-09" db="EMBL/GenBank/DDBJ databases">
        <authorList>
            <person name="Sun Q."/>
            <person name="Mori K."/>
        </authorList>
    </citation>
    <scope>NUCLEOTIDE SEQUENCE [LARGE SCALE GENOMIC DNA]</scope>
    <source>
        <strain evidence="2 3">JCM 3323</strain>
    </source>
</reference>
<evidence type="ECO:0000313" key="2">
    <source>
        <dbReference type="EMBL" id="MFB9526408.1"/>
    </source>
</evidence>
<gene>
    <name evidence="2" type="ORF">ACFFRN_07265</name>
</gene>
<keyword evidence="1" id="KW-1133">Transmembrane helix</keyword>
<evidence type="ECO:0000313" key="3">
    <source>
        <dbReference type="Proteomes" id="UP001589646"/>
    </source>
</evidence>
<evidence type="ECO:0000256" key="1">
    <source>
        <dbReference type="SAM" id="Phobius"/>
    </source>
</evidence>
<dbReference type="EMBL" id="JBHMCE010000002">
    <property type="protein sequence ID" value="MFB9526408.1"/>
    <property type="molecule type" value="Genomic_DNA"/>
</dbReference>
<comment type="caution">
    <text evidence="2">The sequence shown here is derived from an EMBL/GenBank/DDBJ whole genome shotgun (WGS) entry which is preliminary data.</text>
</comment>
<keyword evidence="3" id="KW-1185">Reference proteome</keyword>
<organism evidence="2 3">
    <name type="scientific">Nonomuraea roseola</name>
    <dbReference type="NCBI Taxonomy" id="46179"/>
    <lineage>
        <taxon>Bacteria</taxon>
        <taxon>Bacillati</taxon>
        <taxon>Actinomycetota</taxon>
        <taxon>Actinomycetes</taxon>
        <taxon>Streptosporangiales</taxon>
        <taxon>Streptosporangiaceae</taxon>
        <taxon>Nonomuraea</taxon>
    </lineage>
</organism>
<proteinExistence type="predicted"/>
<name>A0ABV5PTP4_9ACTN</name>
<dbReference type="RefSeq" id="WP_346123431.1">
    <property type="nucleotide sequence ID" value="NZ_BAAAXC010000014.1"/>
</dbReference>
<sequence length="56" mass="5565">MVAIALAVLLVLQGPGTLGTVTAGVLPAVAATVLSAALLALLVVPGASRAWFARRR</sequence>
<protein>
    <submittedName>
        <fullName evidence="2">Uncharacterized protein</fullName>
    </submittedName>
</protein>
<keyword evidence="1" id="KW-0812">Transmembrane</keyword>
<dbReference type="Proteomes" id="UP001589646">
    <property type="component" value="Unassembled WGS sequence"/>
</dbReference>
<feature type="transmembrane region" description="Helical" evidence="1">
    <location>
        <begin position="29"/>
        <end position="52"/>
    </location>
</feature>
<accession>A0ABV5PTP4</accession>
<keyword evidence="1" id="KW-0472">Membrane</keyword>